<dbReference type="Proteomes" id="UP000600918">
    <property type="component" value="Unassembled WGS sequence"/>
</dbReference>
<comment type="caution">
    <text evidence="1">The sequence shown here is derived from an EMBL/GenBank/DDBJ whole genome shotgun (WGS) entry which is preliminary data.</text>
</comment>
<evidence type="ECO:0000313" key="2">
    <source>
        <dbReference type="Proteomes" id="UP000600918"/>
    </source>
</evidence>
<sequence>MAVTTSHRPYQNVIEDGKWYSNVEYKNIFRVGISGIVLNDLKIGSGHIESQPSGRTGTACGSALALFIMQLTTRRHLPPQSCIDTAAVLALTAYVYYTCGLSPFSVCLCDTSKITERVFLSLC</sequence>
<keyword evidence="2" id="KW-1185">Reference proteome</keyword>
<gene>
    <name evidence="1" type="ORF">H0235_000925</name>
</gene>
<accession>A0A834PF57</accession>
<reference evidence="1" key="1">
    <citation type="journal article" date="2020" name="G3 (Bethesda)">
        <title>High-Quality Assemblies for Three Invasive Social Wasps from the &lt;i&gt;Vespula&lt;/i&gt; Genus.</title>
        <authorList>
            <person name="Harrop T.W.R."/>
            <person name="Guhlin J."/>
            <person name="McLaughlin G.M."/>
            <person name="Permina E."/>
            <person name="Stockwell P."/>
            <person name="Gilligan J."/>
            <person name="Le Lec M.F."/>
            <person name="Gruber M.A.M."/>
            <person name="Quinn O."/>
            <person name="Lovegrove M."/>
            <person name="Duncan E.J."/>
            <person name="Remnant E.J."/>
            <person name="Van Eeckhoven J."/>
            <person name="Graham B."/>
            <person name="Knapp R.A."/>
            <person name="Langford K.W."/>
            <person name="Kronenberg Z."/>
            <person name="Press M.O."/>
            <person name="Eacker S.M."/>
            <person name="Wilson-Rankin E.E."/>
            <person name="Purcell J."/>
            <person name="Lester P.J."/>
            <person name="Dearden P.K."/>
        </authorList>
    </citation>
    <scope>NUCLEOTIDE SEQUENCE</scope>
    <source>
        <strain evidence="1">Volc-1</strain>
    </source>
</reference>
<dbReference type="AlphaFoldDB" id="A0A834PF57"/>
<protein>
    <submittedName>
        <fullName evidence="1">Uncharacterized protein</fullName>
    </submittedName>
</protein>
<organism evidence="1 2">
    <name type="scientific">Vespula pensylvanica</name>
    <name type="common">Western yellow jacket</name>
    <name type="synonym">Wasp</name>
    <dbReference type="NCBI Taxonomy" id="30213"/>
    <lineage>
        <taxon>Eukaryota</taxon>
        <taxon>Metazoa</taxon>
        <taxon>Ecdysozoa</taxon>
        <taxon>Arthropoda</taxon>
        <taxon>Hexapoda</taxon>
        <taxon>Insecta</taxon>
        <taxon>Pterygota</taxon>
        <taxon>Neoptera</taxon>
        <taxon>Endopterygota</taxon>
        <taxon>Hymenoptera</taxon>
        <taxon>Apocrita</taxon>
        <taxon>Aculeata</taxon>
        <taxon>Vespoidea</taxon>
        <taxon>Vespidae</taxon>
        <taxon>Vespinae</taxon>
        <taxon>Vespula</taxon>
    </lineage>
</organism>
<proteinExistence type="predicted"/>
<evidence type="ECO:0000313" key="1">
    <source>
        <dbReference type="EMBL" id="KAF7438534.1"/>
    </source>
</evidence>
<name>A0A834PF57_VESPE</name>
<dbReference type="EMBL" id="JACSDY010000001">
    <property type="protein sequence ID" value="KAF7438534.1"/>
    <property type="molecule type" value="Genomic_DNA"/>
</dbReference>